<dbReference type="OMA" id="RFMACAD"/>
<feature type="compositionally biased region" description="Low complexity" evidence="1">
    <location>
        <begin position="803"/>
        <end position="814"/>
    </location>
</feature>
<reference evidence="2 3" key="1">
    <citation type="journal article" date="2012" name="BMC Genomics">
        <title>Sequencing the genome of Marssonina brunnea reveals fungus-poplar co-evolution.</title>
        <authorList>
            <person name="Zhu S."/>
            <person name="Cao Y.-Z."/>
            <person name="Jiang C."/>
            <person name="Tan B.-Y."/>
            <person name="Wang Z."/>
            <person name="Feng S."/>
            <person name="Zhang L."/>
            <person name="Su X.-H."/>
            <person name="Brejova B."/>
            <person name="Vinar T."/>
            <person name="Xu M."/>
            <person name="Wang M.-X."/>
            <person name="Zhang S.-G."/>
            <person name="Huang M.-R."/>
            <person name="Wu R."/>
            <person name="Zhou Y."/>
        </authorList>
    </citation>
    <scope>NUCLEOTIDE SEQUENCE [LARGE SCALE GENOMIC DNA]</scope>
    <source>
        <strain evidence="2 3">MB_m1</strain>
    </source>
</reference>
<feature type="compositionally biased region" description="Acidic residues" evidence="1">
    <location>
        <begin position="70"/>
        <end position="93"/>
    </location>
</feature>
<gene>
    <name evidence="2" type="ORF">MBM_05183</name>
</gene>
<dbReference type="HOGENOM" id="CLU_315449_0_0_1"/>
<dbReference type="KEGG" id="mbe:MBM_05183"/>
<evidence type="ECO:0008006" key="4">
    <source>
        <dbReference type="Google" id="ProtNLM"/>
    </source>
</evidence>
<dbReference type="Proteomes" id="UP000006753">
    <property type="component" value="Unassembled WGS sequence"/>
</dbReference>
<dbReference type="OrthoDB" id="2149705at2759"/>
<organism evidence="2 3">
    <name type="scientific">Marssonina brunnea f. sp. multigermtubi (strain MB_m1)</name>
    <name type="common">Marssonina leaf spot fungus</name>
    <dbReference type="NCBI Taxonomy" id="1072389"/>
    <lineage>
        <taxon>Eukaryota</taxon>
        <taxon>Fungi</taxon>
        <taxon>Dikarya</taxon>
        <taxon>Ascomycota</taxon>
        <taxon>Pezizomycotina</taxon>
        <taxon>Leotiomycetes</taxon>
        <taxon>Helotiales</taxon>
        <taxon>Drepanopezizaceae</taxon>
        <taxon>Drepanopeziza</taxon>
    </lineage>
</organism>
<evidence type="ECO:0000256" key="1">
    <source>
        <dbReference type="SAM" id="MobiDB-lite"/>
    </source>
</evidence>
<dbReference type="EMBL" id="JH921438">
    <property type="protein sequence ID" value="EKD16714.1"/>
    <property type="molecule type" value="Genomic_DNA"/>
</dbReference>
<feature type="compositionally biased region" description="Acidic residues" evidence="1">
    <location>
        <begin position="441"/>
        <end position="473"/>
    </location>
</feature>
<sequence length="994" mass="109535">MPPRNTPRNPRVSAPENRVYTSTTPLTQSKLPIPRKQIRSYGKKTSRRIAMSKQETLTQMWDGNMSAFPAEDENGEGVGEEGAEGGGEDGDYEEVAKKRTRNSKRRKTEGDEPSGSASARRKNFHTQHLTQIWSYNPSMQGYDEGELEQMQEPEQQGEVERSIWDVMSSSPVEVFGSSSKKAFSKADTPSRAKAKSAGRGKGTGKKKAAPNGGASPSKQMPPPQTPRRRILATEIPSSQSPAGTPFSTHSRASIRRSPLEEKSPNIAIPFNFNPKRRSEVSPEKIPVLEVRDTYATEEESQATTRVLSSPGKRMSPTKSVRWVLPDEEEPGSPSVKRRGMPGSRARQFAEKEGEEDRDEEGIGESSALIGSQSTSNATTELQSSEQEKKSRSLFVLHDTSKFPSRSIDDTKEAEDREIPQPLQSTQNPPPRSSIGQRTVIEDSEAESDEDFMDDIREDDSVEPAAEIDDDHDDDIGPRPVKLAEPADVPESMELDNDGAGNAVVYDEGRVMEISGSVDLDRHDEDRDQETFSVPPGSPLLGTTSIPEQESGASSHEIEEQPETCYGEIGLETQFEVYGIMSTAEPTRTQFSMKPEVDHENIPESVRTQAATAHHELIEDGDSEEEEDSYLSQDENAAEKTQYIESQRLSTQHVQSMAARTAESDVFVSVHPSSVTNIVKGKKNHEIRAYSFPPNVSRIWLYETSPTMRLTYMAEIGPGKKPGEMTDFSGLGNADFNNKSDAWRAYEILQVYKLARPRPLSELKENGWLKIAPKKTTRVAPAVIDELMANLLPPLLYPEGEAGSATDPTSSSTDTQEIQDQLQRNVEQFTQSVAKALGPRQDPTEEESDDSDEEIVVPGPRRRIPDSPVAERVPSSSHQATTPRPRARSPTRPPLSQATTVDLTQTPVPKPASSPVEVDVVWESPARPVRSSSTPPKLPMPSNREDQGPESVVPFSMASSQLLTKSQLLSDSLLFDHGAMGPPPLIMDSDDEIED</sequence>
<feature type="compositionally biased region" description="Basic residues" evidence="1">
    <location>
        <begin position="192"/>
        <end position="208"/>
    </location>
</feature>
<dbReference type="eggNOG" id="ENOG502SYX6">
    <property type="taxonomic scope" value="Eukaryota"/>
</dbReference>
<feature type="compositionally biased region" description="Polar residues" evidence="1">
    <location>
        <begin position="540"/>
        <end position="553"/>
    </location>
</feature>
<accession>K1XVK9</accession>
<feature type="compositionally biased region" description="Basic and acidic residues" evidence="1">
    <location>
        <begin position="519"/>
        <end position="529"/>
    </location>
</feature>
<feature type="compositionally biased region" description="Low complexity" evidence="1">
    <location>
        <begin position="168"/>
        <end position="181"/>
    </location>
</feature>
<feature type="compositionally biased region" description="Polar residues" evidence="1">
    <location>
        <begin position="368"/>
        <end position="384"/>
    </location>
</feature>
<feature type="compositionally biased region" description="Polar residues" evidence="1">
    <location>
        <begin position="19"/>
        <end position="30"/>
    </location>
</feature>
<feature type="compositionally biased region" description="Basic and acidic residues" evidence="1">
    <location>
        <begin position="406"/>
        <end position="418"/>
    </location>
</feature>
<feature type="region of interest" description="Disordered" evidence="1">
    <location>
        <begin position="797"/>
        <end position="819"/>
    </location>
</feature>
<name>K1XVK9_MARBU</name>
<feature type="region of interest" description="Disordered" evidence="1">
    <location>
        <begin position="617"/>
        <end position="637"/>
    </location>
</feature>
<feature type="compositionally biased region" description="Polar residues" evidence="1">
    <location>
        <begin position="895"/>
        <end position="906"/>
    </location>
</feature>
<feature type="compositionally biased region" description="Basic residues" evidence="1">
    <location>
        <begin position="98"/>
        <end position="107"/>
    </location>
</feature>
<feature type="compositionally biased region" description="Polar residues" evidence="1">
    <location>
        <begin position="235"/>
        <end position="251"/>
    </location>
</feature>
<feature type="region of interest" description="Disordered" evidence="1">
    <location>
        <begin position="62"/>
        <end position="501"/>
    </location>
</feature>
<proteinExistence type="predicted"/>
<feature type="region of interest" description="Disordered" evidence="1">
    <location>
        <begin position="833"/>
        <end position="951"/>
    </location>
</feature>
<evidence type="ECO:0000313" key="2">
    <source>
        <dbReference type="EMBL" id="EKD16714.1"/>
    </source>
</evidence>
<feature type="region of interest" description="Disordered" evidence="1">
    <location>
        <begin position="1"/>
        <end position="49"/>
    </location>
</feature>
<feature type="compositionally biased region" description="Polar residues" evidence="1">
    <location>
        <begin position="126"/>
        <end position="139"/>
    </location>
</feature>
<feature type="compositionally biased region" description="Basic residues" evidence="1">
    <location>
        <begin position="36"/>
        <end position="47"/>
    </location>
</feature>
<feature type="compositionally biased region" description="Acidic residues" evidence="1">
    <location>
        <begin position="843"/>
        <end position="854"/>
    </location>
</feature>
<evidence type="ECO:0000313" key="3">
    <source>
        <dbReference type="Proteomes" id="UP000006753"/>
    </source>
</evidence>
<dbReference type="InParanoid" id="K1XVK9"/>
<dbReference type="AlphaFoldDB" id="K1XVK9"/>
<feature type="compositionally biased region" description="Low complexity" evidence="1">
    <location>
        <begin position="879"/>
        <end position="889"/>
    </location>
</feature>
<feature type="region of interest" description="Disordered" evidence="1">
    <location>
        <begin position="519"/>
        <end position="559"/>
    </location>
</feature>
<feature type="compositionally biased region" description="Acidic residues" evidence="1">
    <location>
        <begin position="352"/>
        <end position="362"/>
    </location>
</feature>
<feature type="compositionally biased region" description="Acidic residues" evidence="1">
    <location>
        <begin position="618"/>
        <end position="628"/>
    </location>
</feature>
<protein>
    <recommendedName>
        <fullName evidence="4">PUA-like domain protein</fullName>
    </recommendedName>
</protein>
<feature type="compositionally biased region" description="Acidic residues" evidence="1">
    <location>
        <begin position="143"/>
        <end position="157"/>
    </location>
</feature>
<keyword evidence="3" id="KW-1185">Reference proteome</keyword>